<feature type="transmembrane region" description="Helical" evidence="7">
    <location>
        <begin position="262"/>
        <end position="280"/>
    </location>
</feature>
<organism evidence="8 9">
    <name type="scientific">Candidatus Cyrtobacter comes</name>
    <dbReference type="NCBI Taxonomy" id="675776"/>
    <lineage>
        <taxon>Bacteria</taxon>
        <taxon>Pseudomonadati</taxon>
        <taxon>Pseudomonadota</taxon>
        <taxon>Alphaproteobacteria</taxon>
        <taxon>Rickettsiales</taxon>
        <taxon>Candidatus Midichloriaceae</taxon>
        <taxon>Candidatus Cyrtobacter</taxon>
    </lineage>
</organism>
<keyword evidence="9" id="KW-1185">Reference proteome</keyword>
<dbReference type="EMBL" id="JARGYT010000012">
    <property type="protein sequence ID" value="MDZ5761956.1"/>
    <property type="molecule type" value="Genomic_DNA"/>
</dbReference>
<reference evidence="8 9" key="1">
    <citation type="submission" date="2023-02" db="EMBL/GenBank/DDBJ databases">
        <title>Host association and intracellularity evolved multiple times independently in the Rickettsiales.</title>
        <authorList>
            <person name="Castelli M."/>
            <person name="Nardi T."/>
            <person name="Gammuto L."/>
            <person name="Bellinzona G."/>
            <person name="Sabaneyeva E."/>
            <person name="Potekhin A."/>
            <person name="Serra V."/>
            <person name="Petroni G."/>
            <person name="Sassera D."/>
        </authorList>
    </citation>
    <scope>NUCLEOTIDE SEQUENCE [LARGE SCALE GENOMIC DNA]</scope>
    <source>
        <strain evidence="8 9">BOD18</strain>
    </source>
</reference>
<dbReference type="RefSeq" id="WP_322497454.1">
    <property type="nucleotide sequence ID" value="NZ_JARGYT010000012.1"/>
</dbReference>
<dbReference type="HAMAP" id="MF_01844">
    <property type="entry name" value="NhaA"/>
    <property type="match status" value="1"/>
</dbReference>
<dbReference type="InterPro" id="IPR004670">
    <property type="entry name" value="NhaA"/>
</dbReference>
<sequence length="393" mass="42792">MIAIKVKNFGILIHSAIENGWLLFIAAALGIFTANSKYSELYQHYISSDLKLIFADYSVGMSMANWVNELLMAFFFLIVGMEIKREIVEGRLSSPAQRILPIVGAFGGIVVPVLIYCVFNIHNDTALKAWATPAATDIAFAIGVMGIFGKGIPTSLRVFLTALAIIDDLVSVLIIAIFYNESINIEYLFYISICIALLFYLNRRDVSSKFVYLVIGGFMWSFFLQSGIHATVAGAVLGMLIPIRSKTGTEVMADLERGLGPLNYYVILPLFAFVNSGLSLSNFSLGDLLHPIVLGTGLGLFFGKQIGIFSACYILIKMGKAKLPEHSTYAQFYGTSVVCGIGFTMSLFIALLAFAHNTTYLNEIKLGIMLGSLASLIIGAIIISITGTRKSSV</sequence>
<evidence type="ECO:0000256" key="7">
    <source>
        <dbReference type="HAMAP-Rule" id="MF_01844"/>
    </source>
</evidence>
<keyword evidence="7" id="KW-0406">Ion transport</keyword>
<feature type="transmembrane region" description="Helical" evidence="7">
    <location>
        <begin position="127"/>
        <end position="149"/>
    </location>
</feature>
<feature type="transmembrane region" description="Helical" evidence="7">
    <location>
        <begin position="12"/>
        <end position="34"/>
    </location>
</feature>
<dbReference type="Pfam" id="PF06965">
    <property type="entry name" value="Na_H_antiport_1"/>
    <property type="match status" value="1"/>
</dbReference>
<proteinExistence type="inferred from homology"/>
<comment type="function">
    <text evidence="7">Na(+)/H(+) antiporter that extrudes sodium in exchange for external protons.</text>
</comment>
<keyword evidence="7" id="KW-0050">Antiport</keyword>
<keyword evidence="5 7" id="KW-1133">Transmembrane helix</keyword>
<comment type="similarity">
    <text evidence="2 7">Belongs to the NhaA Na(+)/H(+) (TC 2.A.33) antiporter family.</text>
</comment>
<feature type="transmembrane region" description="Helical" evidence="7">
    <location>
        <begin position="156"/>
        <end position="179"/>
    </location>
</feature>
<dbReference type="Gene3D" id="1.20.1530.10">
    <property type="entry name" value="Na+/H+ antiporter like domain"/>
    <property type="match status" value="1"/>
</dbReference>
<dbReference type="NCBIfam" id="NF007112">
    <property type="entry name" value="PRK09561.1"/>
    <property type="match status" value="1"/>
</dbReference>
<evidence type="ECO:0000313" key="8">
    <source>
        <dbReference type="EMBL" id="MDZ5761956.1"/>
    </source>
</evidence>
<dbReference type="Proteomes" id="UP001293791">
    <property type="component" value="Unassembled WGS sequence"/>
</dbReference>
<protein>
    <recommendedName>
        <fullName evidence="7">Na(+)/H(+) antiporter NhaA</fullName>
    </recommendedName>
    <alternativeName>
        <fullName evidence="7">Sodium/proton antiporter NhaA</fullName>
    </alternativeName>
</protein>
<feature type="transmembrane region" description="Helical" evidence="7">
    <location>
        <begin position="99"/>
        <end position="121"/>
    </location>
</feature>
<evidence type="ECO:0000256" key="4">
    <source>
        <dbReference type="ARBA" id="ARBA00022692"/>
    </source>
</evidence>
<dbReference type="NCBIfam" id="NF007111">
    <property type="entry name" value="PRK09560.1"/>
    <property type="match status" value="1"/>
</dbReference>
<comment type="subcellular location">
    <subcellularLocation>
        <location evidence="1">Cell inner membrane</location>
        <topology evidence="1">Multi-pass membrane protein</topology>
    </subcellularLocation>
    <subcellularLocation>
        <location evidence="7">Cell membrane</location>
        <topology evidence="7">Multi-pass membrane protein</topology>
    </subcellularLocation>
</comment>
<feature type="transmembrane region" description="Helical" evidence="7">
    <location>
        <begin position="54"/>
        <end position="79"/>
    </location>
</feature>
<keyword evidence="6 7" id="KW-0472">Membrane</keyword>
<feature type="transmembrane region" description="Helical" evidence="7">
    <location>
        <begin position="292"/>
        <end position="316"/>
    </location>
</feature>
<dbReference type="PANTHER" id="PTHR30341:SF0">
    <property type="entry name" value="NA(+)_H(+) ANTIPORTER NHAA"/>
    <property type="match status" value="1"/>
</dbReference>
<dbReference type="InterPro" id="IPR023171">
    <property type="entry name" value="Na/H_antiporter_dom_sf"/>
</dbReference>
<feature type="transmembrane region" description="Helical" evidence="7">
    <location>
        <begin position="185"/>
        <end position="201"/>
    </location>
</feature>
<keyword evidence="7" id="KW-0915">Sodium</keyword>
<accession>A0ABU5L753</accession>
<comment type="catalytic activity">
    <reaction evidence="7">
        <text>Na(+)(in) + 2 H(+)(out) = Na(+)(out) + 2 H(+)(in)</text>
        <dbReference type="Rhea" id="RHEA:29251"/>
        <dbReference type="ChEBI" id="CHEBI:15378"/>
        <dbReference type="ChEBI" id="CHEBI:29101"/>
    </reaction>
</comment>
<evidence type="ECO:0000256" key="1">
    <source>
        <dbReference type="ARBA" id="ARBA00004429"/>
    </source>
</evidence>
<evidence type="ECO:0000256" key="3">
    <source>
        <dbReference type="ARBA" id="ARBA00022475"/>
    </source>
</evidence>
<feature type="transmembrane region" description="Helical" evidence="7">
    <location>
        <begin position="210"/>
        <end position="242"/>
    </location>
</feature>
<evidence type="ECO:0000256" key="2">
    <source>
        <dbReference type="ARBA" id="ARBA00008041"/>
    </source>
</evidence>
<evidence type="ECO:0000256" key="5">
    <source>
        <dbReference type="ARBA" id="ARBA00022989"/>
    </source>
</evidence>
<keyword evidence="3 7" id="KW-1003">Cell membrane</keyword>
<gene>
    <name evidence="7" type="primary">nhaA</name>
    <name evidence="8" type="ORF">Cyrtocomes_00320</name>
</gene>
<keyword evidence="7" id="KW-0739">Sodium transport</keyword>
<dbReference type="NCBIfam" id="TIGR00773">
    <property type="entry name" value="NhaA"/>
    <property type="match status" value="1"/>
</dbReference>
<keyword evidence="7" id="KW-0813">Transport</keyword>
<comment type="caution">
    <text evidence="8">The sequence shown here is derived from an EMBL/GenBank/DDBJ whole genome shotgun (WGS) entry which is preliminary data.</text>
</comment>
<feature type="transmembrane region" description="Helical" evidence="7">
    <location>
        <begin position="328"/>
        <end position="354"/>
    </location>
</feature>
<feature type="transmembrane region" description="Helical" evidence="7">
    <location>
        <begin position="366"/>
        <end position="387"/>
    </location>
</feature>
<evidence type="ECO:0000313" key="9">
    <source>
        <dbReference type="Proteomes" id="UP001293791"/>
    </source>
</evidence>
<evidence type="ECO:0000256" key="6">
    <source>
        <dbReference type="ARBA" id="ARBA00023136"/>
    </source>
</evidence>
<dbReference type="PANTHER" id="PTHR30341">
    <property type="entry name" value="SODIUM ION/PROTON ANTIPORTER NHAA-RELATED"/>
    <property type="match status" value="1"/>
</dbReference>
<name>A0ABU5L753_9RICK</name>
<keyword evidence="4 7" id="KW-0812">Transmembrane</keyword>